<dbReference type="EMBL" id="KB822722">
    <property type="protein sequence ID" value="ETN38978.1"/>
    <property type="molecule type" value="Genomic_DNA"/>
</dbReference>
<dbReference type="InParanoid" id="W2RTB7"/>
<dbReference type="GeneID" id="19974359"/>
<dbReference type="InterPro" id="IPR022893">
    <property type="entry name" value="Shikimate_DH_fam"/>
</dbReference>
<proteinExistence type="predicted"/>
<dbReference type="InterPro" id="IPR036291">
    <property type="entry name" value="NAD(P)-bd_dom_sf"/>
</dbReference>
<sequence length="308" mass="33862">MALNDSSKDERAFTYLVGIGVTHSIAPLMHDFVAQSLGYDWKFLAQECPTVEDAVALFRKPNFAGGVVTMPYKGTIMRHLDGLDEHATTIGACNNVYRSADGSLRGTNTDWRGIRGCLSDGDPQGKGKGRPALVIGAGGASRAALYALYDQLRCNPIYIVNRDAGEVDALRKDAEVYGGWVKIVWIRSVEEAKSLDAPYYIVGTVPDFEPKSPEELAGRDVIEYFLSHAGTENKGVLLDMCFKPRRTRWLKLAEKHGWKTVEGTGIIGHQIEEQYRLWIGEAAAKRIDVDAARAVLQKAAETSPAINF</sequence>
<keyword evidence="3" id="KW-1185">Reference proteome</keyword>
<dbReference type="RefSeq" id="XP_008719567.1">
    <property type="nucleotide sequence ID" value="XM_008721345.1"/>
</dbReference>
<dbReference type="PANTHER" id="PTHR21089:SF26">
    <property type="entry name" value="AROM POLYPEPTIDE, PUTATIVE-RELATED"/>
    <property type="match status" value="1"/>
</dbReference>
<dbReference type="InterPro" id="IPR046346">
    <property type="entry name" value="Aminoacid_DH-like_N_sf"/>
</dbReference>
<dbReference type="AlphaFoldDB" id="W2RTB7"/>
<dbReference type="Proteomes" id="UP000030752">
    <property type="component" value="Unassembled WGS sequence"/>
</dbReference>
<dbReference type="OrthoDB" id="204377at2759"/>
<dbReference type="GO" id="GO:0019632">
    <property type="term" value="P:shikimate metabolic process"/>
    <property type="evidence" value="ECO:0007669"/>
    <property type="project" value="TreeGrafter"/>
</dbReference>
<name>W2RTB7_CYPE1</name>
<dbReference type="GO" id="GO:0009423">
    <property type="term" value="P:chorismate biosynthetic process"/>
    <property type="evidence" value="ECO:0007669"/>
    <property type="project" value="TreeGrafter"/>
</dbReference>
<reference evidence="2 3" key="1">
    <citation type="submission" date="2013-03" db="EMBL/GenBank/DDBJ databases">
        <title>The Genome Sequence of Phialophora europaea CBS 101466.</title>
        <authorList>
            <consortium name="The Broad Institute Genomics Platform"/>
            <person name="Cuomo C."/>
            <person name="de Hoog S."/>
            <person name="Gorbushina A."/>
            <person name="Walker B."/>
            <person name="Young S.K."/>
            <person name="Zeng Q."/>
            <person name="Gargeya S."/>
            <person name="Fitzgerald M."/>
            <person name="Haas B."/>
            <person name="Abouelleil A."/>
            <person name="Allen A.W."/>
            <person name="Alvarado L."/>
            <person name="Arachchi H.M."/>
            <person name="Berlin A.M."/>
            <person name="Chapman S.B."/>
            <person name="Gainer-Dewar J."/>
            <person name="Goldberg J."/>
            <person name="Griggs A."/>
            <person name="Gujja S."/>
            <person name="Hansen M."/>
            <person name="Howarth C."/>
            <person name="Imamovic A."/>
            <person name="Ireland A."/>
            <person name="Larimer J."/>
            <person name="McCowan C."/>
            <person name="Murphy C."/>
            <person name="Pearson M."/>
            <person name="Poon T.W."/>
            <person name="Priest M."/>
            <person name="Roberts A."/>
            <person name="Saif S."/>
            <person name="Shea T."/>
            <person name="Sisk P."/>
            <person name="Sykes S."/>
            <person name="Wortman J."/>
            <person name="Nusbaum C."/>
            <person name="Birren B."/>
        </authorList>
    </citation>
    <scope>NUCLEOTIDE SEQUENCE [LARGE SCALE GENOMIC DNA]</scope>
    <source>
        <strain evidence="2 3">CBS 101466</strain>
    </source>
</reference>
<dbReference type="SUPFAM" id="SSF51735">
    <property type="entry name" value="NAD(P)-binding Rossmann-fold domains"/>
    <property type="match status" value="1"/>
</dbReference>
<dbReference type="PANTHER" id="PTHR21089">
    <property type="entry name" value="SHIKIMATE DEHYDROGENASE"/>
    <property type="match status" value="1"/>
</dbReference>
<evidence type="ECO:0000313" key="2">
    <source>
        <dbReference type="EMBL" id="ETN38978.1"/>
    </source>
</evidence>
<organism evidence="2 3">
    <name type="scientific">Cyphellophora europaea (strain CBS 101466)</name>
    <name type="common">Phialophora europaea</name>
    <dbReference type="NCBI Taxonomy" id="1220924"/>
    <lineage>
        <taxon>Eukaryota</taxon>
        <taxon>Fungi</taxon>
        <taxon>Dikarya</taxon>
        <taxon>Ascomycota</taxon>
        <taxon>Pezizomycotina</taxon>
        <taxon>Eurotiomycetes</taxon>
        <taxon>Chaetothyriomycetidae</taxon>
        <taxon>Chaetothyriales</taxon>
        <taxon>Cyphellophoraceae</taxon>
        <taxon>Cyphellophora</taxon>
    </lineage>
</organism>
<dbReference type="eggNOG" id="KOG0692">
    <property type="taxonomic scope" value="Eukaryota"/>
</dbReference>
<dbReference type="GO" id="GO:0004764">
    <property type="term" value="F:shikimate 3-dehydrogenase (NADP+) activity"/>
    <property type="evidence" value="ECO:0007669"/>
    <property type="project" value="InterPro"/>
</dbReference>
<dbReference type="CDD" id="cd01065">
    <property type="entry name" value="NAD_bind_Shikimate_DH"/>
    <property type="match status" value="1"/>
</dbReference>
<dbReference type="VEuPathDB" id="FungiDB:HMPREF1541_07020"/>
<feature type="domain" description="Shikimate dehydrogenase substrate binding N-terminal" evidence="1">
    <location>
        <begin position="16"/>
        <end position="96"/>
    </location>
</feature>
<dbReference type="InterPro" id="IPR013708">
    <property type="entry name" value="Shikimate_DH-bd_N"/>
</dbReference>
<dbReference type="HOGENOM" id="CLU_044063_1_0_1"/>
<dbReference type="Gene3D" id="3.40.50.10860">
    <property type="entry name" value="Leucine Dehydrogenase, chain A, domain 1"/>
    <property type="match status" value="1"/>
</dbReference>
<protein>
    <recommendedName>
        <fullName evidence="1">Shikimate dehydrogenase substrate binding N-terminal domain-containing protein</fullName>
    </recommendedName>
</protein>
<gene>
    <name evidence="2" type="ORF">HMPREF1541_07020</name>
</gene>
<evidence type="ECO:0000313" key="3">
    <source>
        <dbReference type="Proteomes" id="UP000030752"/>
    </source>
</evidence>
<dbReference type="SUPFAM" id="SSF53223">
    <property type="entry name" value="Aminoacid dehydrogenase-like, N-terminal domain"/>
    <property type="match status" value="1"/>
</dbReference>
<dbReference type="Pfam" id="PF08501">
    <property type="entry name" value="Shikimate_dh_N"/>
    <property type="match status" value="1"/>
</dbReference>
<evidence type="ECO:0000259" key="1">
    <source>
        <dbReference type="Pfam" id="PF08501"/>
    </source>
</evidence>
<dbReference type="STRING" id="1220924.W2RTB7"/>
<dbReference type="Gene3D" id="3.40.50.720">
    <property type="entry name" value="NAD(P)-binding Rossmann-like Domain"/>
    <property type="match status" value="1"/>
</dbReference>
<accession>W2RTB7</accession>